<keyword evidence="2" id="KW-0560">Oxidoreductase</keyword>
<organism evidence="3 4">
    <name type="scientific">Kipferlia bialata</name>
    <dbReference type="NCBI Taxonomy" id="797122"/>
    <lineage>
        <taxon>Eukaryota</taxon>
        <taxon>Metamonada</taxon>
        <taxon>Carpediemonas-like organisms</taxon>
        <taxon>Kipferlia</taxon>
    </lineage>
</organism>
<comment type="caution">
    <text evidence="3">The sequence shown here is derived from an EMBL/GenBank/DDBJ whole genome shotgun (WGS) entry which is preliminary data.</text>
</comment>
<dbReference type="InterPro" id="IPR051799">
    <property type="entry name" value="NADH_flavin_oxidoreductase"/>
</dbReference>
<keyword evidence="4" id="KW-1185">Reference proteome</keyword>
<proteinExistence type="predicted"/>
<dbReference type="PANTHER" id="PTHR43656">
    <property type="entry name" value="BINDING OXIDOREDUCTASE, PUTATIVE (AFU_ORTHOLOGUE AFUA_2G08260)-RELATED"/>
    <property type="match status" value="1"/>
</dbReference>
<keyword evidence="1" id="KW-0285">Flavoprotein</keyword>
<dbReference type="SUPFAM" id="SSF51395">
    <property type="entry name" value="FMN-linked oxidoreductases"/>
    <property type="match status" value="1"/>
</dbReference>
<sequence length="156" mass="16917">MNVTDGVEDSMTPEMAVAAASAIHPMISIMEVSGGIQDRVCKLGTARTGKAQGFYYEKEARLIREAVGQDIILTGTGGFRTQEHIEAQLKPQGVLDMVAPGRPFLRNPSWLCDLEDSGAPSKCINCNGCFRWFAAPETSARGTCIVREKLRALGKE</sequence>
<evidence type="ECO:0000256" key="2">
    <source>
        <dbReference type="ARBA" id="ARBA00023002"/>
    </source>
</evidence>
<dbReference type="Proteomes" id="UP000265618">
    <property type="component" value="Unassembled WGS sequence"/>
</dbReference>
<reference evidence="3 4" key="1">
    <citation type="journal article" date="2018" name="PLoS ONE">
        <title>The draft genome of Kipferlia bialata reveals reductive genome evolution in fornicate parasites.</title>
        <authorList>
            <person name="Tanifuji G."/>
            <person name="Takabayashi S."/>
            <person name="Kume K."/>
            <person name="Takagi M."/>
            <person name="Nakayama T."/>
            <person name="Kamikawa R."/>
            <person name="Inagaki Y."/>
            <person name="Hashimoto T."/>
        </authorList>
    </citation>
    <scope>NUCLEOTIDE SEQUENCE [LARGE SCALE GENOMIC DNA]</scope>
    <source>
        <strain evidence="3">NY0173</strain>
    </source>
</reference>
<evidence type="ECO:0000313" key="4">
    <source>
        <dbReference type="Proteomes" id="UP000265618"/>
    </source>
</evidence>
<dbReference type="PANTHER" id="PTHR43656:SF2">
    <property type="entry name" value="BINDING OXIDOREDUCTASE, PUTATIVE (AFU_ORTHOLOGUE AFUA_2G08260)-RELATED"/>
    <property type="match status" value="1"/>
</dbReference>
<evidence type="ECO:0000256" key="1">
    <source>
        <dbReference type="ARBA" id="ARBA00022630"/>
    </source>
</evidence>
<dbReference type="GO" id="GO:0016491">
    <property type="term" value="F:oxidoreductase activity"/>
    <property type="evidence" value="ECO:0007669"/>
    <property type="project" value="UniProtKB-KW"/>
</dbReference>
<dbReference type="InterPro" id="IPR013785">
    <property type="entry name" value="Aldolase_TIM"/>
</dbReference>
<gene>
    <name evidence="3" type="ORF">KIPB_012273</name>
</gene>
<dbReference type="EMBL" id="BDIP01005358">
    <property type="protein sequence ID" value="GIQ89724.1"/>
    <property type="molecule type" value="Genomic_DNA"/>
</dbReference>
<dbReference type="AlphaFoldDB" id="A0A9K3D5Y1"/>
<accession>A0A9K3D5Y1</accession>
<name>A0A9K3D5Y1_9EUKA</name>
<evidence type="ECO:0008006" key="5">
    <source>
        <dbReference type="Google" id="ProtNLM"/>
    </source>
</evidence>
<evidence type="ECO:0000313" key="3">
    <source>
        <dbReference type="EMBL" id="GIQ89724.1"/>
    </source>
</evidence>
<dbReference type="Gene3D" id="3.20.20.70">
    <property type="entry name" value="Aldolase class I"/>
    <property type="match status" value="1"/>
</dbReference>
<protein>
    <recommendedName>
        <fullName evidence="5">NADH:flavin oxidoreductase/NADH oxidase N-terminal domain-containing protein</fullName>
    </recommendedName>
</protein>